<feature type="region of interest" description="Disordered" evidence="2">
    <location>
        <begin position="311"/>
        <end position="354"/>
    </location>
</feature>
<sequence>MTFLNKKELEGLWKVAKQLTTENFEAAKDEEKVDIFLDRLSCRPLQKAYTYQRGGPVILDIIEAELGKPPTAAIKRMVKNWTTRRARESGKDTLQFPKVSTKIANKITIPFKQAGLLEDEDVSILWKELLKTGKPKPKEAALALAICYLTGARMGEALSIRLEDSKFVKDSGNEFFEAHLRSTKTNPFAQRKETLTLPLSIQHIVPISNEIKKLCHNKRSGLMFPALNSSTRAASDYLVRYAASSGLDKPVSAHSGRVSYYVRRRRAGLSQAELIHTLRWAPGSRMPDYYERAHMETAPDGAPTKIAEARLQKRQDDKKRKAEKPGSSKKLGLQQAAEAEQKPRSQGRRKARLEAEKSIKRWTAEASSDSEN</sequence>
<keyword evidence="1" id="KW-0233">DNA recombination</keyword>
<gene>
    <name evidence="4" type="ORF">GSOID_T00007565001</name>
</gene>
<dbReference type="Pfam" id="PF00589">
    <property type="entry name" value="Phage_integrase"/>
    <property type="match status" value="1"/>
</dbReference>
<accession>E4XY07</accession>
<keyword evidence="5" id="KW-1185">Reference proteome</keyword>
<proteinExistence type="predicted"/>
<dbReference type="InterPro" id="IPR002104">
    <property type="entry name" value="Integrase_catalytic"/>
</dbReference>
<name>E4XY07_OIKDI</name>
<protein>
    <recommendedName>
        <fullName evidence="3">Tyr recombinase domain-containing protein</fullName>
    </recommendedName>
</protein>
<dbReference type="AlphaFoldDB" id="E4XY07"/>
<evidence type="ECO:0000313" key="5">
    <source>
        <dbReference type="Proteomes" id="UP000001307"/>
    </source>
</evidence>
<dbReference type="GO" id="GO:0003677">
    <property type="term" value="F:DNA binding"/>
    <property type="evidence" value="ECO:0007669"/>
    <property type="project" value="InterPro"/>
</dbReference>
<feature type="compositionally biased region" description="Basic and acidic residues" evidence="2">
    <location>
        <begin position="311"/>
        <end position="326"/>
    </location>
</feature>
<feature type="domain" description="Tyr recombinase" evidence="3">
    <location>
        <begin position="112"/>
        <end position="303"/>
    </location>
</feature>
<dbReference type="InterPro" id="IPR011010">
    <property type="entry name" value="DNA_brk_join_enz"/>
</dbReference>
<dbReference type="GO" id="GO:0006310">
    <property type="term" value="P:DNA recombination"/>
    <property type="evidence" value="ECO:0007669"/>
    <property type="project" value="UniProtKB-KW"/>
</dbReference>
<evidence type="ECO:0000256" key="1">
    <source>
        <dbReference type="ARBA" id="ARBA00023172"/>
    </source>
</evidence>
<dbReference type="PROSITE" id="PS51898">
    <property type="entry name" value="TYR_RECOMBINASE"/>
    <property type="match status" value="1"/>
</dbReference>
<evidence type="ECO:0000259" key="3">
    <source>
        <dbReference type="PROSITE" id="PS51898"/>
    </source>
</evidence>
<dbReference type="Gene3D" id="1.10.443.10">
    <property type="entry name" value="Intergrase catalytic core"/>
    <property type="match status" value="1"/>
</dbReference>
<organism evidence="4">
    <name type="scientific">Oikopleura dioica</name>
    <name type="common">Tunicate</name>
    <dbReference type="NCBI Taxonomy" id="34765"/>
    <lineage>
        <taxon>Eukaryota</taxon>
        <taxon>Metazoa</taxon>
        <taxon>Chordata</taxon>
        <taxon>Tunicata</taxon>
        <taxon>Appendicularia</taxon>
        <taxon>Copelata</taxon>
        <taxon>Oikopleuridae</taxon>
        <taxon>Oikopleura</taxon>
    </lineage>
</organism>
<reference evidence="4" key="1">
    <citation type="journal article" date="2010" name="Science">
        <title>Plasticity of animal genome architecture unmasked by rapid evolution of a pelagic tunicate.</title>
        <authorList>
            <person name="Denoeud F."/>
            <person name="Henriet S."/>
            <person name="Mungpakdee S."/>
            <person name="Aury J.M."/>
            <person name="Da Silva C."/>
            <person name="Brinkmann H."/>
            <person name="Mikhaleva J."/>
            <person name="Olsen L.C."/>
            <person name="Jubin C."/>
            <person name="Canestro C."/>
            <person name="Bouquet J.M."/>
            <person name="Danks G."/>
            <person name="Poulain J."/>
            <person name="Campsteijn C."/>
            <person name="Adamski M."/>
            <person name="Cross I."/>
            <person name="Yadetie F."/>
            <person name="Muffato M."/>
            <person name="Louis A."/>
            <person name="Butcher S."/>
            <person name="Tsagkogeorga G."/>
            <person name="Konrad A."/>
            <person name="Singh S."/>
            <person name="Jensen M.F."/>
            <person name="Cong E.H."/>
            <person name="Eikeseth-Otteraa H."/>
            <person name="Noel B."/>
            <person name="Anthouard V."/>
            <person name="Porcel B.M."/>
            <person name="Kachouri-Lafond R."/>
            <person name="Nishino A."/>
            <person name="Ugolini M."/>
            <person name="Chourrout P."/>
            <person name="Nishida H."/>
            <person name="Aasland R."/>
            <person name="Huzurbazar S."/>
            <person name="Westhof E."/>
            <person name="Delsuc F."/>
            <person name="Lehrach H."/>
            <person name="Reinhardt R."/>
            <person name="Weissenbach J."/>
            <person name="Roy S.W."/>
            <person name="Artiguenave F."/>
            <person name="Postlethwait J.H."/>
            <person name="Manak J.R."/>
            <person name="Thompson E.M."/>
            <person name="Jaillon O."/>
            <person name="Du Pasquier L."/>
            <person name="Boudinot P."/>
            <person name="Liberles D.A."/>
            <person name="Volff J.N."/>
            <person name="Philippe H."/>
            <person name="Lenhard B."/>
            <person name="Roest Crollius H."/>
            <person name="Wincker P."/>
            <person name="Chourrout D."/>
        </authorList>
    </citation>
    <scope>NUCLEOTIDE SEQUENCE [LARGE SCALE GENOMIC DNA]</scope>
</reference>
<dbReference type="InParanoid" id="E4XY07"/>
<evidence type="ECO:0000256" key="2">
    <source>
        <dbReference type="SAM" id="MobiDB-lite"/>
    </source>
</evidence>
<dbReference type="EMBL" id="FN653303">
    <property type="protein sequence ID" value="CBY14535.1"/>
    <property type="molecule type" value="Genomic_DNA"/>
</dbReference>
<dbReference type="InterPro" id="IPR013762">
    <property type="entry name" value="Integrase-like_cat_sf"/>
</dbReference>
<evidence type="ECO:0000313" key="4">
    <source>
        <dbReference type="EMBL" id="CBY14535.1"/>
    </source>
</evidence>
<dbReference type="Proteomes" id="UP000001307">
    <property type="component" value="Unassembled WGS sequence"/>
</dbReference>
<dbReference type="SUPFAM" id="SSF56349">
    <property type="entry name" value="DNA breaking-rejoining enzymes"/>
    <property type="match status" value="1"/>
</dbReference>
<dbReference type="GO" id="GO:0015074">
    <property type="term" value="P:DNA integration"/>
    <property type="evidence" value="ECO:0007669"/>
    <property type="project" value="InterPro"/>
</dbReference>